<evidence type="ECO:0000256" key="1">
    <source>
        <dbReference type="ARBA" id="ARBA00023002"/>
    </source>
</evidence>
<dbReference type="InterPro" id="IPR002347">
    <property type="entry name" value="SDR_fam"/>
</dbReference>
<dbReference type="InterPro" id="IPR036291">
    <property type="entry name" value="NAD(P)-bd_dom_sf"/>
</dbReference>
<accession>A0A849A8Q8</accession>
<proteinExistence type="predicted"/>
<dbReference type="SUPFAM" id="SSF51735">
    <property type="entry name" value="NAD(P)-binding Rossmann-fold domains"/>
    <property type="match status" value="1"/>
</dbReference>
<comment type="caution">
    <text evidence="2">The sequence shown here is derived from an EMBL/GenBank/DDBJ whole genome shotgun (WGS) entry which is preliminary data.</text>
</comment>
<reference evidence="2 3" key="1">
    <citation type="submission" date="2020-05" db="EMBL/GenBank/DDBJ databases">
        <title>Nakamurella sp. DB0629 isolated from air conditioner.</title>
        <authorList>
            <person name="Kim D.H."/>
            <person name="Kim D.-U."/>
        </authorList>
    </citation>
    <scope>NUCLEOTIDE SEQUENCE [LARGE SCALE GENOMIC DNA]</scope>
    <source>
        <strain evidence="2 3">DB0629</strain>
    </source>
</reference>
<gene>
    <name evidence="2" type="ORF">HKD39_07140</name>
</gene>
<sequence>MSIFRTYLVTGATSGIGHALARRLASTGRSVLLGARTTESGQLAAERIRTDIPDASLSVVSGDLSEMTQVRALAEQVREAVPRLDGVVLNAAEVRTTRVITPDGFETNFATNYLSGFLLTELLMPLLKRSRPARIVTVSSSNHSHIKTIDLEGLATAPDFRHANSYSTSKLLNVLHATALAPLLTTSGVTINVADPGFVRTNLGRHATGGFALFLRMAGIFQDSPEKAVQTPYHLVTAPEFADTNGQYFTKGKPGKPSRLSRDAELASTLRDFSISLLIDNQLATSGEFLV</sequence>
<evidence type="ECO:0000313" key="3">
    <source>
        <dbReference type="Proteomes" id="UP000562984"/>
    </source>
</evidence>
<dbReference type="PANTHER" id="PTHR43157">
    <property type="entry name" value="PHOSPHATIDYLINOSITOL-GLYCAN BIOSYNTHESIS CLASS F PROTEIN-RELATED"/>
    <property type="match status" value="1"/>
</dbReference>
<dbReference type="Proteomes" id="UP000562984">
    <property type="component" value="Unassembled WGS sequence"/>
</dbReference>
<keyword evidence="1" id="KW-0560">Oxidoreductase</keyword>
<dbReference type="Gene3D" id="3.40.50.720">
    <property type="entry name" value="NAD(P)-binding Rossmann-like Domain"/>
    <property type="match status" value="1"/>
</dbReference>
<protein>
    <submittedName>
        <fullName evidence="2">SDR family NAD(P)-dependent oxidoreductase</fullName>
    </submittedName>
</protein>
<dbReference type="AlphaFoldDB" id="A0A849A8Q8"/>
<dbReference type="PRINTS" id="PR00081">
    <property type="entry name" value="GDHRDH"/>
</dbReference>
<evidence type="ECO:0000313" key="2">
    <source>
        <dbReference type="EMBL" id="NNG35488.1"/>
    </source>
</evidence>
<keyword evidence="3" id="KW-1185">Reference proteome</keyword>
<organism evidence="2 3">
    <name type="scientific">Nakamurella aerolata</name>
    <dbReference type="NCBI Taxonomy" id="1656892"/>
    <lineage>
        <taxon>Bacteria</taxon>
        <taxon>Bacillati</taxon>
        <taxon>Actinomycetota</taxon>
        <taxon>Actinomycetes</taxon>
        <taxon>Nakamurellales</taxon>
        <taxon>Nakamurellaceae</taxon>
        <taxon>Nakamurella</taxon>
    </lineage>
</organism>
<dbReference type="EMBL" id="JABEND010000003">
    <property type="protein sequence ID" value="NNG35488.1"/>
    <property type="molecule type" value="Genomic_DNA"/>
</dbReference>
<dbReference type="RefSeq" id="WP_171199167.1">
    <property type="nucleotide sequence ID" value="NZ_JABEND010000003.1"/>
</dbReference>
<name>A0A849A8Q8_9ACTN</name>
<dbReference type="Pfam" id="PF00106">
    <property type="entry name" value="adh_short"/>
    <property type="match status" value="1"/>
</dbReference>
<dbReference type="GO" id="GO:0016491">
    <property type="term" value="F:oxidoreductase activity"/>
    <property type="evidence" value="ECO:0007669"/>
    <property type="project" value="UniProtKB-KW"/>
</dbReference>
<dbReference type="PANTHER" id="PTHR43157:SF31">
    <property type="entry name" value="PHOSPHATIDYLINOSITOL-GLYCAN BIOSYNTHESIS CLASS F PROTEIN"/>
    <property type="match status" value="1"/>
</dbReference>